<dbReference type="PROSITE" id="PS50088">
    <property type="entry name" value="ANK_REPEAT"/>
    <property type="match status" value="3"/>
</dbReference>
<dbReference type="OrthoDB" id="5145534at2759"/>
<dbReference type="GO" id="GO:0005737">
    <property type="term" value="C:cytoplasm"/>
    <property type="evidence" value="ECO:0007669"/>
    <property type="project" value="TreeGrafter"/>
</dbReference>
<dbReference type="PROSITE" id="PS50297">
    <property type="entry name" value="ANK_REP_REGION"/>
    <property type="match status" value="1"/>
</dbReference>
<sequence>MTTPCGGSRQSRHNNNTLWTGCRTEERDTNGRTPLYVAAKGNKEATQALVNNGTAINACDGGPTNGTLLHRAARENSAAAIGILIHLGADKDARDAEGRAPLHITVVMDSLKAARTLIDAESRGDVRDKNGYTPLHIACSRDNNVIDMVKILVTHSTTSVDPVADDKAQHLYTLPPPEEIQISSEN</sequence>
<keyword evidence="1" id="KW-0677">Repeat</keyword>
<feature type="repeat" description="ANK" evidence="3">
    <location>
        <begin position="97"/>
        <end position="129"/>
    </location>
</feature>
<dbReference type="Proteomes" id="UP000054516">
    <property type="component" value="Unassembled WGS sequence"/>
</dbReference>
<evidence type="ECO:0000256" key="1">
    <source>
        <dbReference type="ARBA" id="ARBA00022737"/>
    </source>
</evidence>
<gene>
    <name evidence="4" type="ORF">SAMD00023353_3000050</name>
</gene>
<feature type="repeat" description="ANK" evidence="3">
    <location>
        <begin position="64"/>
        <end position="96"/>
    </location>
</feature>
<feature type="repeat" description="ANK" evidence="3">
    <location>
        <begin position="130"/>
        <end position="156"/>
    </location>
</feature>
<accession>A0A1S8A8J7</accession>
<dbReference type="InterPro" id="IPR050745">
    <property type="entry name" value="Multifunctional_regulatory"/>
</dbReference>
<dbReference type="InterPro" id="IPR002110">
    <property type="entry name" value="Ankyrin_rpt"/>
</dbReference>
<dbReference type="Pfam" id="PF12796">
    <property type="entry name" value="Ank_2"/>
    <property type="match status" value="1"/>
</dbReference>
<dbReference type="STRING" id="77044.A0A1S8A8J7"/>
<dbReference type="Pfam" id="PF00023">
    <property type="entry name" value="Ank"/>
    <property type="match status" value="1"/>
</dbReference>
<dbReference type="SMART" id="SM00248">
    <property type="entry name" value="ANK"/>
    <property type="match status" value="4"/>
</dbReference>
<dbReference type="AlphaFoldDB" id="A0A1S8A8J7"/>
<evidence type="ECO:0000313" key="5">
    <source>
        <dbReference type="Proteomes" id="UP000054516"/>
    </source>
</evidence>
<dbReference type="InterPro" id="IPR036770">
    <property type="entry name" value="Ankyrin_rpt-contain_sf"/>
</dbReference>
<proteinExistence type="predicted"/>
<keyword evidence="2 3" id="KW-0040">ANK repeat</keyword>
<protein>
    <submittedName>
        <fullName evidence="4">Putative ankyrin repeat protein</fullName>
    </submittedName>
</protein>
<dbReference type="EMBL" id="DF977475">
    <property type="protein sequence ID" value="GAW26381.1"/>
    <property type="molecule type" value="Genomic_DNA"/>
</dbReference>
<evidence type="ECO:0000256" key="3">
    <source>
        <dbReference type="PROSITE-ProRule" id="PRU00023"/>
    </source>
</evidence>
<dbReference type="SUPFAM" id="SSF48403">
    <property type="entry name" value="Ankyrin repeat"/>
    <property type="match status" value="1"/>
</dbReference>
<keyword evidence="5" id="KW-1185">Reference proteome</keyword>
<dbReference type="GO" id="GO:0005634">
    <property type="term" value="C:nucleus"/>
    <property type="evidence" value="ECO:0007669"/>
    <property type="project" value="TreeGrafter"/>
</dbReference>
<dbReference type="PANTHER" id="PTHR24189:SF50">
    <property type="entry name" value="ANKYRIN REPEAT AND SOCS BOX PROTEIN 2"/>
    <property type="match status" value="1"/>
</dbReference>
<organism evidence="4">
    <name type="scientific">Rosellinia necatrix</name>
    <name type="common">White root-rot fungus</name>
    <dbReference type="NCBI Taxonomy" id="77044"/>
    <lineage>
        <taxon>Eukaryota</taxon>
        <taxon>Fungi</taxon>
        <taxon>Dikarya</taxon>
        <taxon>Ascomycota</taxon>
        <taxon>Pezizomycotina</taxon>
        <taxon>Sordariomycetes</taxon>
        <taxon>Xylariomycetidae</taxon>
        <taxon>Xylariales</taxon>
        <taxon>Xylariaceae</taxon>
        <taxon>Rosellinia</taxon>
    </lineage>
</organism>
<reference evidence="4" key="1">
    <citation type="submission" date="2016-03" db="EMBL/GenBank/DDBJ databases">
        <title>Draft genome sequence of Rosellinia necatrix.</title>
        <authorList>
            <person name="Kanematsu S."/>
        </authorList>
    </citation>
    <scope>NUCLEOTIDE SEQUENCE [LARGE SCALE GENOMIC DNA]</scope>
    <source>
        <strain evidence="4">W97</strain>
    </source>
</reference>
<evidence type="ECO:0000256" key="2">
    <source>
        <dbReference type="ARBA" id="ARBA00023043"/>
    </source>
</evidence>
<dbReference type="Gene3D" id="1.25.40.20">
    <property type="entry name" value="Ankyrin repeat-containing domain"/>
    <property type="match status" value="1"/>
</dbReference>
<evidence type="ECO:0000313" key="4">
    <source>
        <dbReference type="EMBL" id="GAW26381.1"/>
    </source>
</evidence>
<name>A0A1S8A8J7_ROSNE</name>
<dbReference type="PANTHER" id="PTHR24189">
    <property type="entry name" value="MYOTROPHIN"/>
    <property type="match status" value="1"/>
</dbReference>